<dbReference type="InterPro" id="IPR045857">
    <property type="entry name" value="O16G_dom_2"/>
</dbReference>
<dbReference type="EMBL" id="CH933808">
    <property type="protein sequence ID" value="EDW10120.1"/>
    <property type="molecule type" value="Genomic_DNA"/>
</dbReference>
<dbReference type="GO" id="GO:0004558">
    <property type="term" value="F:alpha-1,4-glucosidase activity"/>
    <property type="evidence" value="ECO:0007669"/>
    <property type="project" value="UniProtKB-EC"/>
</dbReference>
<evidence type="ECO:0000259" key="8">
    <source>
        <dbReference type="SMART" id="SM00642"/>
    </source>
</evidence>
<feature type="domain" description="Glycosyl hydrolase family 13 catalytic" evidence="8">
    <location>
        <begin position="48"/>
        <end position="452"/>
    </location>
</feature>
<dbReference type="SMR" id="B4KP54"/>
<proteinExistence type="inferred from homology"/>
<evidence type="ECO:0000256" key="2">
    <source>
        <dbReference type="ARBA" id="ARBA00008061"/>
    </source>
</evidence>
<dbReference type="InterPro" id="IPR017853">
    <property type="entry name" value="GH"/>
</dbReference>
<keyword evidence="10" id="KW-1185">Reference proteome</keyword>
<dbReference type="CDD" id="cd11328">
    <property type="entry name" value="AmyAc_maltase"/>
    <property type="match status" value="1"/>
</dbReference>
<dbReference type="OrthoDB" id="1740265at2759"/>
<name>B4KP54_DROMO</name>
<organism evidence="9 10">
    <name type="scientific">Drosophila mojavensis</name>
    <name type="common">Fruit fly</name>
    <dbReference type="NCBI Taxonomy" id="7230"/>
    <lineage>
        <taxon>Eukaryota</taxon>
        <taxon>Metazoa</taxon>
        <taxon>Ecdysozoa</taxon>
        <taxon>Arthropoda</taxon>
        <taxon>Hexapoda</taxon>
        <taxon>Insecta</taxon>
        <taxon>Pterygota</taxon>
        <taxon>Neoptera</taxon>
        <taxon>Endopterygota</taxon>
        <taxon>Diptera</taxon>
        <taxon>Brachycera</taxon>
        <taxon>Muscomorpha</taxon>
        <taxon>Ephydroidea</taxon>
        <taxon>Drosophilidae</taxon>
        <taxon>Drosophila</taxon>
    </lineage>
</organism>
<dbReference type="AlphaFoldDB" id="B4KP54"/>
<dbReference type="InterPro" id="IPR006047">
    <property type="entry name" value="GH13_cat_dom"/>
</dbReference>
<evidence type="ECO:0000313" key="10">
    <source>
        <dbReference type="Proteomes" id="UP000009192"/>
    </source>
</evidence>
<dbReference type="PROSITE" id="PS51257">
    <property type="entry name" value="PROKAR_LIPOPROTEIN"/>
    <property type="match status" value="1"/>
</dbReference>
<keyword evidence="6" id="KW-0378">Hydrolase</keyword>
<dbReference type="OMA" id="MNNHDVP"/>
<keyword evidence="5" id="KW-0325">Glycoprotein</keyword>
<evidence type="ECO:0000256" key="6">
    <source>
        <dbReference type="ARBA" id="ARBA00023295"/>
    </source>
</evidence>
<dbReference type="PANTHER" id="PTHR10357">
    <property type="entry name" value="ALPHA-AMYLASE FAMILY MEMBER"/>
    <property type="match status" value="1"/>
</dbReference>
<dbReference type="eggNOG" id="KOG0471">
    <property type="taxonomic scope" value="Eukaryota"/>
</dbReference>
<dbReference type="SUPFAM" id="SSF51445">
    <property type="entry name" value="(Trans)glycosidases"/>
    <property type="match status" value="1"/>
</dbReference>
<evidence type="ECO:0000256" key="7">
    <source>
        <dbReference type="SAM" id="SignalP"/>
    </source>
</evidence>
<protein>
    <recommendedName>
        <fullName evidence="3">alpha-glucosidase</fullName>
        <ecNumber evidence="3">3.2.1.20</ecNumber>
    </recommendedName>
</protein>
<dbReference type="Proteomes" id="UP000009192">
    <property type="component" value="Unassembled WGS sequence"/>
</dbReference>
<keyword evidence="4 7" id="KW-0732">Signal</keyword>
<dbReference type="KEGG" id="dmo:Dmoj_GI18698"/>
<evidence type="ECO:0000313" key="9">
    <source>
        <dbReference type="EMBL" id="EDW10120.1"/>
    </source>
</evidence>
<evidence type="ECO:0000256" key="5">
    <source>
        <dbReference type="ARBA" id="ARBA00023180"/>
    </source>
</evidence>
<evidence type="ECO:0000256" key="4">
    <source>
        <dbReference type="ARBA" id="ARBA00022729"/>
    </source>
</evidence>
<sequence length="598" mass="67609">MAHLLKLLVTLLCLALSCERGQAAAIELERVSSSEATRDWWQVAQFYQIYPRSFKDSNGDGIGDLQGIISKLDYLKELGVTATWLSPIFTSPMADFGYDIADFFDIQEEYGTLDDFDQLIAAANERGLKIILDFVPNHSSDENVWFQKSVRREKGYEDYYVWHDGYVNASTGARIPPSNWLQAFRGSAWEWNSQRGQYYLHQFAVKQPDLNYRNPAVVAQMKRVLTYWLDRGVAGFRIDAVPWCFEVLPDADGRYPDEPLSGYTQDPDDSAYLKHIYTQDQIETVDMVYQWRQLLDDYKRIHGGDTRVLMVETYSSLDYVMKFYGNRTTKGAQIPFNFQFIVGGEGNKNNTELSAYGFVKIINSWLGQMPADQTANWVMGNHDQRRVGSRYGEDRIDLMNMLQMFLPGVSITYQGEELGMTDGYISWEDTRDPAACNSNETIYQQFTRDPARTPMQWSSEANAGFSTNSSTWLPINPNYVTVNVAAETAADTSHLKLYKQLVDLRKSKTLQYGTTRYAAINENVVAIKRALSGQPTYVLVANVLNSHVCGVDVASELYSSGSYKIKLLNPQAKAAVGDSVALNNLSMPPYAALIVESV</sequence>
<feature type="chain" id="PRO_5002811603" description="alpha-glucosidase" evidence="7">
    <location>
        <begin position="24"/>
        <end position="598"/>
    </location>
</feature>
<dbReference type="GO" id="GO:0005975">
    <property type="term" value="P:carbohydrate metabolic process"/>
    <property type="evidence" value="ECO:0007669"/>
    <property type="project" value="InterPro"/>
</dbReference>
<keyword evidence="6" id="KW-0326">Glycosidase</keyword>
<dbReference type="PANTHER" id="PTHR10357:SF234">
    <property type="entry name" value="MALTASE A2-RELATED"/>
    <property type="match status" value="1"/>
</dbReference>
<dbReference type="HOGENOM" id="CLU_006462_8_3_1"/>
<feature type="signal peptide" evidence="7">
    <location>
        <begin position="1"/>
        <end position="23"/>
    </location>
</feature>
<dbReference type="Gene3D" id="3.90.400.10">
    <property type="entry name" value="Oligo-1,6-glucosidase, Domain 2"/>
    <property type="match status" value="1"/>
</dbReference>
<reference evidence="9 10" key="1">
    <citation type="journal article" date="2007" name="Nature">
        <title>Evolution of genes and genomes on the Drosophila phylogeny.</title>
        <authorList>
            <consortium name="Drosophila 12 Genomes Consortium"/>
            <person name="Clark A.G."/>
            <person name="Eisen M.B."/>
            <person name="Smith D.R."/>
            <person name="Bergman C.M."/>
            <person name="Oliver B."/>
            <person name="Markow T.A."/>
            <person name="Kaufman T.C."/>
            <person name="Kellis M."/>
            <person name="Gelbart W."/>
            <person name="Iyer V.N."/>
            <person name="Pollard D.A."/>
            <person name="Sackton T.B."/>
            <person name="Larracuente A.M."/>
            <person name="Singh N.D."/>
            <person name="Abad J.P."/>
            <person name="Abt D.N."/>
            <person name="Adryan B."/>
            <person name="Aguade M."/>
            <person name="Akashi H."/>
            <person name="Anderson W.W."/>
            <person name="Aquadro C.F."/>
            <person name="Ardell D.H."/>
            <person name="Arguello R."/>
            <person name="Artieri C.G."/>
            <person name="Barbash D.A."/>
            <person name="Barker D."/>
            <person name="Barsanti P."/>
            <person name="Batterham P."/>
            <person name="Batzoglou S."/>
            <person name="Begun D."/>
            <person name="Bhutkar A."/>
            <person name="Blanco E."/>
            <person name="Bosak S.A."/>
            <person name="Bradley R.K."/>
            <person name="Brand A.D."/>
            <person name="Brent M.R."/>
            <person name="Brooks A.N."/>
            <person name="Brown R.H."/>
            <person name="Butlin R.K."/>
            <person name="Caggese C."/>
            <person name="Calvi B.R."/>
            <person name="Bernardo de Carvalho A."/>
            <person name="Caspi A."/>
            <person name="Castrezana S."/>
            <person name="Celniker S.E."/>
            <person name="Chang J.L."/>
            <person name="Chapple C."/>
            <person name="Chatterji S."/>
            <person name="Chinwalla A."/>
            <person name="Civetta A."/>
            <person name="Clifton S.W."/>
            <person name="Comeron J.M."/>
            <person name="Costello J.C."/>
            <person name="Coyne J.A."/>
            <person name="Daub J."/>
            <person name="David R.G."/>
            <person name="Delcher A.L."/>
            <person name="Delehaunty K."/>
            <person name="Do C.B."/>
            <person name="Ebling H."/>
            <person name="Edwards K."/>
            <person name="Eickbush T."/>
            <person name="Evans J.D."/>
            <person name="Filipski A."/>
            <person name="Findeiss S."/>
            <person name="Freyhult E."/>
            <person name="Fulton L."/>
            <person name="Fulton R."/>
            <person name="Garcia A.C."/>
            <person name="Gardiner A."/>
            <person name="Garfield D.A."/>
            <person name="Garvin B.E."/>
            <person name="Gibson G."/>
            <person name="Gilbert D."/>
            <person name="Gnerre S."/>
            <person name="Godfrey J."/>
            <person name="Good R."/>
            <person name="Gotea V."/>
            <person name="Gravely B."/>
            <person name="Greenberg A.J."/>
            <person name="Griffiths-Jones S."/>
            <person name="Gross S."/>
            <person name="Guigo R."/>
            <person name="Gustafson E.A."/>
            <person name="Haerty W."/>
            <person name="Hahn M.W."/>
            <person name="Halligan D.L."/>
            <person name="Halpern A.L."/>
            <person name="Halter G.M."/>
            <person name="Han M.V."/>
            <person name="Heger A."/>
            <person name="Hillier L."/>
            <person name="Hinrichs A.S."/>
            <person name="Holmes I."/>
            <person name="Hoskins R.A."/>
            <person name="Hubisz M.J."/>
            <person name="Hultmark D."/>
            <person name="Huntley M.A."/>
            <person name="Jaffe D.B."/>
            <person name="Jagadeeshan S."/>
            <person name="Jeck W.R."/>
            <person name="Johnson J."/>
            <person name="Jones C.D."/>
            <person name="Jordan W.C."/>
            <person name="Karpen G.H."/>
            <person name="Kataoka E."/>
            <person name="Keightley P.D."/>
            <person name="Kheradpour P."/>
            <person name="Kirkness E.F."/>
            <person name="Koerich L.B."/>
            <person name="Kristiansen K."/>
            <person name="Kudrna D."/>
            <person name="Kulathinal R.J."/>
            <person name="Kumar S."/>
            <person name="Kwok R."/>
            <person name="Lander E."/>
            <person name="Langley C.H."/>
            <person name="Lapoint R."/>
            <person name="Lazzaro B.P."/>
            <person name="Lee S.J."/>
            <person name="Levesque L."/>
            <person name="Li R."/>
            <person name="Lin C.F."/>
            <person name="Lin M.F."/>
            <person name="Lindblad-Toh K."/>
            <person name="Llopart A."/>
            <person name="Long M."/>
            <person name="Low L."/>
            <person name="Lozovsky E."/>
            <person name="Lu J."/>
            <person name="Luo M."/>
            <person name="Machado C.A."/>
            <person name="Makalowski W."/>
            <person name="Marzo M."/>
            <person name="Matsuda M."/>
            <person name="Matzkin L."/>
            <person name="McAllister B."/>
            <person name="McBride C.S."/>
            <person name="McKernan B."/>
            <person name="McKernan K."/>
            <person name="Mendez-Lago M."/>
            <person name="Minx P."/>
            <person name="Mollenhauer M.U."/>
            <person name="Montooth K."/>
            <person name="Mount S.M."/>
            <person name="Mu X."/>
            <person name="Myers E."/>
            <person name="Negre B."/>
            <person name="Newfeld S."/>
            <person name="Nielsen R."/>
            <person name="Noor M.A."/>
            <person name="O'Grady P."/>
            <person name="Pachter L."/>
            <person name="Papaceit M."/>
            <person name="Parisi M.J."/>
            <person name="Parisi M."/>
            <person name="Parts L."/>
            <person name="Pedersen J.S."/>
            <person name="Pesole G."/>
            <person name="Phillippy A.M."/>
            <person name="Ponting C.P."/>
            <person name="Pop M."/>
            <person name="Porcelli D."/>
            <person name="Powell J.R."/>
            <person name="Prohaska S."/>
            <person name="Pruitt K."/>
            <person name="Puig M."/>
            <person name="Quesneville H."/>
            <person name="Ram K.R."/>
            <person name="Rand D."/>
            <person name="Rasmussen M.D."/>
            <person name="Reed L.K."/>
            <person name="Reenan R."/>
            <person name="Reily A."/>
            <person name="Remington K.A."/>
            <person name="Rieger T.T."/>
            <person name="Ritchie M.G."/>
            <person name="Robin C."/>
            <person name="Rogers Y.H."/>
            <person name="Rohde C."/>
            <person name="Rozas J."/>
            <person name="Rubenfield M.J."/>
            <person name="Ruiz A."/>
            <person name="Russo S."/>
            <person name="Salzberg S.L."/>
            <person name="Sanchez-Gracia A."/>
            <person name="Saranga D.J."/>
            <person name="Sato H."/>
            <person name="Schaeffer S.W."/>
            <person name="Schatz M.C."/>
            <person name="Schlenke T."/>
            <person name="Schwartz R."/>
            <person name="Segarra C."/>
            <person name="Singh R.S."/>
            <person name="Sirot L."/>
            <person name="Sirota M."/>
            <person name="Sisneros N.B."/>
            <person name="Smith C.D."/>
            <person name="Smith T.F."/>
            <person name="Spieth J."/>
            <person name="Stage D.E."/>
            <person name="Stark A."/>
            <person name="Stephan W."/>
            <person name="Strausberg R.L."/>
            <person name="Strempel S."/>
            <person name="Sturgill D."/>
            <person name="Sutton G."/>
            <person name="Sutton G.G."/>
            <person name="Tao W."/>
            <person name="Teichmann S."/>
            <person name="Tobari Y.N."/>
            <person name="Tomimura Y."/>
            <person name="Tsolas J.M."/>
            <person name="Valente V.L."/>
            <person name="Venter E."/>
            <person name="Venter J.C."/>
            <person name="Vicario S."/>
            <person name="Vieira F.G."/>
            <person name="Vilella A.J."/>
            <person name="Villasante A."/>
            <person name="Walenz B."/>
            <person name="Wang J."/>
            <person name="Wasserman M."/>
            <person name="Watts T."/>
            <person name="Wilson D."/>
            <person name="Wilson R.K."/>
            <person name="Wing R.A."/>
            <person name="Wolfner M.F."/>
            <person name="Wong A."/>
            <person name="Wong G.K."/>
            <person name="Wu C.I."/>
            <person name="Wu G."/>
            <person name="Yamamoto D."/>
            <person name="Yang H.P."/>
            <person name="Yang S.P."/>
            <person name="Yorke J.A."/>
            <person name="Yoshida K."/>
            <person name="Zdobnov E."/>
            <person name="Zhang P."/>
            <person name="Zhang Y."/>
            <person name="Zimin A.V."/>
            <person name="Baldwin J."/>
            <person name="Abdouelleil A."/>
            <person name="Abdulkadir J."/>
            <person name="Abebe A."/>
            <person name="Abera B."/>
            <person name="Abreu J."/>
            <person name="Acer S.C."/>
            <person name="Aftuck L."/>
            <person name="Alexander A."/>
            <person name="An P."/>
            <person name="Anderson E."/>
            <person name="Anderson S."/>
            <person name="Arachi H."/>
            <person name="Azer M."/>
            <person name="Bachantsang P."/>
            <person name="Barry A."/>
            <person name="Bayul T."/>
            <person name="Berlin A."/>
            <person name="Bessette D."/>
            <person name="Bloom T."/>
            <person name="Blye J."/>
            <person name="Boguslavskiy L."/>
            <person name="Bonnet C."/>
            <person name="Boukhgalter B."/>
            <person name="Bourzgui I."/>
            <person name="Brown A."/>
            <person name="Cahill P."/>
            <person name="Channer S."/>
            <person name="Cheshatsang Y."/>
            <person name="Chuda L."/>
            <person name="Citroen M."/>
            <person name="Collymore A."/>
            <person name="Cooke P."/>
            <person name="Costello M."/>
            <person name="D'Aco K."/>
            <person name="Daza R."/>
            <person name="De Haan G."/>
            <person name="DeGray S."/>
            <person name="DeMaso C."/>
            <person name="Dhargay N."/>
            <person name="Dooley K."/>
            <person name="Dooley E."/>
            <person name="Doricent M."/>
            <person name="Dorje P."/>
            <person name="Dorjee K."/>
            <person name="Dupes A."/>
            <person name="Elong R."/>
            <person name="Falk J."/>
            <person name="Farina A."/>
            <person name="Faro S."/>
            <person name="Ferguson D."/>
            <person name="Fisher S."/>
            <person name="Foley C.D."/>
            <person name="Franke A."/>
            <person name="Friedrich D."/>
            <person name="Gadbois L."/>
            <person name="Gearin G."/>
            <person name="Gearin C.R."/>
            <person name="Giannoukos G."/>
            <person name="Goode T."/>
            <person name="Graham J."/>
            <person name="Grandbois E."/>
            <person name="Grewal S."/>
            <person name="Gyaltsen K."/>
            <person name="Hafez N."/>
            <person name="Hagos B."/>
            <person name="Hall J."/>
            <person name="Henson C."/>
            <person name="Hollinger A."/>
            <person name="Honan T."/>
            <person name="Huard M.D."/>
            <person name="Hughes L."/>
            <person name="Hurhula B."/>
            <person name="Husby M.E."/>
            <person name="Kamat A."/>
            <person name="Kanga B."/>
            <person name="Kashin S."/>
            <person name="Khazanovich D."/>
            <person name="Kisner P."/>
            <person name="Lance K."/>
            <person name="Lara M."/>
            <person name="Lee W."/>
            <person name="Lennon N."/>
            <person name="Letendre F."/>
            <person name="LeVine R."/>
            <person name="Lipovsky A."/>
            <person name="Liu X."/>
            <person name="Liu J."/>
            <person name="Liu S."/>
            <person name="Lokyitsang T."/>
            <person name="Lokyitsang Y."/>
            <person name="Lubonja R."/>
            <person name="Lui A."/>
            <person name="MacDonald P."/>
            <person name="Magnisalis V."/>
            <person name="Maru K."/>
            <person name="Matthews C."/>
            <person name="McCusker W."/>
            <person name="McDonough S."/>
            <person name="Mehta T."/>
            <person name="Meldrim J."/>
            <person name="Meneus L."/>
            <person name="Mihai O."/>
            <person name="Mihalev A."/>
            <person name="Mihova T."/>
            <person name="Mittelman R."/>
            <person name="Mlenga V."/>
            <person name="Montmayeur A."/>
            <person name="Mulrain L."/>
            <person name="Navidi A."/>
            <person name="Naylor J."/>
            <person name="Negash T."/>
            <person name="Nguyen T."/>
            <person name="Nguyen N."/>
            <person name="Nicol R."/>
            <person name="Norbu C."/>
            <person name="Norbu N."/>
            <person name="Novod N."/>
            <person name="O'Neill B."/>
            <person name="Osman S."/>
            <person name="Markiewicz E."/>
            <person name="Oyono O.L."/>
            <person name="Patti C."/>
            <person name="Phunkhang P."/>
            <person name="Pierre F."/>
            <person name="Priest M."/>
            <person name="Raghuraman S."/>
            <person name="Rege F."/>
            <person name="Reyes R."/>
            <person name="Rise C."/>
            <person name="Rogov P."/>
            <person name="Ross K."/>
            <person name="Ryan E."/>
            <person name="Settipalli S."/>
            <person name="Shea T."/>
            <person name="Sherpa N."/>
            <person name="Shi L."/>
            <person name="Shih D."/>
            <person name="Sparrow T."/>
            <person name="Spaulding J."/>
            <person name="Stalker J."/>
            <person name="Stange-Thomann N."/>
            <person name="Stavropoulos S."/>
            <person name="Stone C."/>
            <person name="Strader C."/>
            <person name="Tesfaye S."/>
            <person name="Thomson T."/>
            <person name="Thoulutsang Y."/>
            <person name="Thoulutsang D."/>
            <person name="Topham K."/>
            <person name="Topping I."/>
            <person name="Tsamla T."/>
            <person name="Vassiliev H."/>
            <person name="Vo A."/>
            <person name="Wangchuk T."/>
            <person name="Wangdi T."/>
            <person name="Weiand M."/>
            <person name="Wilkinson J."/>
            <person name="Wilson A."/>
            <person name="Yadav S."/>
            <person name="Young G."/>
            <person name="Yu Q."/>
            <person name="Zembek L."/>
            <person name="Zhong D."/>
            <person name="Zimmer A."/>
            <person name="Zwirko Z."/>
            <person name="Jaffe D.B."/>
            <person name="Alvarez P."/>
            <person name="Brockman W."/>
            <person name="Butler J."/>
            <person name="Chin C."/>
            <person name="Gnerre S."/>
            <person name="Grabherr M."/>
            <person name="Kleber M."/>
            <person name="Mauceli E."/>
            <person name="MacCallum I."/>
        </authorList>
    </citation>
    <scope>NUCLEOTIDE SEQUENCE [LARGE SCALE GENOMIC DNA]</scope>
    <source>
        <strain evidence="10">Tucson 15081-1352.22</strain>
    </source>
</reference>
<dbReference type="FunFam" id="3.90.400.10:FF:000001">
    <property type="entry name" value="Maltase A3, isoform A"/>
    <property type="match status" value="1"/>
</dbReference>
<dbReference type="FunCoup" id="B4KP54">
    <property type="interactions" value="12"/>
</dbReference>
<comment type="catalytic activity">
    <reaction evidence="1">
        <text>Hydrolysis of terminal, non-reducing (1-&gt;4)-linked alpha-D-glucose residues with release of alpha-D-glucose.</text>
        <dbReference type="EC" id="3.2.1.20"/>
    </reaction>
</comment>
<dbReference type="Pfam" id="PF00128">
    <property type="entry name" value="Alpha-amylase"/>
    <property type="match status" value="1"/>
</dbReference>
<dbReference type="InParanoid" id="B4KP54"/>
<accession>B4KP54</accession>
<comment type="similarity">
    <text evidence="2">Belongs to the glycosyl hydrolase 13 family.</text>
</comment>
<evidence type="ECO:0000256" key="3">
    <source>
        <dbReference type="ARBA" id="ARBA00012741"/>
    </source>
</evidence>
<dbReference type="Gene3D" id="3.20.20.80">
    <property type="entry name" value="Glycosidases"/>
    <property type="match status" value="1"/>
</dbReference>
<dbReference type="PhylomeDB" id="B4KP54"/>
<dbReference type="EC" id="3.2.1.20" evidence="3"/>
<gene>
    <name evidence="9" type="primary">Dmoj\Mal-A6</name>
    <name evidence="9" type="ORF">Dmoj_GI18698</name>
</gene>
<evidence type="ECO:0000256" key="1">
    <source>
        <dbReference type="ARBA" id="ARBA00001657"/>
    </source>
</evidence>
<dbReference type="SMART" id="SM00642">
    <property type="entry name" value="Aamy"/>
    <property type="match status" value="1"/>
</dbReference>